<proteinExistence type="predicted"/>
<evidence type="ECO:0000313" key="3">
    <source>
        <dbReference type="Proteomes" id="UP000078240"/>
    </source>
</evidence>
<protein>
    <submittedName>
        <fullName evidence="2">Uncharacterized protein</fullName>
    </submittedName>
</protein>
<comment type="caution">
    <text evidence="2">The sequence shown here is derived from an EMBL/GenBank/DDBJ whole genome shotgun (WGS) entry which is preliminary data.</text>
</comment>
<sequence>MQGTAINLSSSMQDLSKKRTRPDEDEAEGCLEGTEAVLVHRAMIHLTSRCSGLLHVGPVRGRRASHPTP</sequence>
<accession>A0A179GQE4</accession>
<evidence type="ECO:0000256" key="1">
    <source>
        <dbReference type="SAM" id="MobiDB-lite"/>
    </source>
</evidence>
<feature type="region of interest" description="Disordered" evidence="1">
    <location>
        <begin position="1"/>
        <end position="29"/>
    </location>
</feature>
<organism evidence="2 3">
    <name type="scientific">Purpureocillium lilacinum</name>
    <name type="common">Paecilomyces lilacinus</name>
    <dbReference type="NCBI Taxonomy" id="33203"/>
    <lineage>
        <taxon>Eukaryota</taxon>
        <taxon>Fungi</taxon>
        <taxon>Dikarya</taxon>
        <taxon>Ascomycota</taxon>
        <taxon>Pezizomycotina</taxon>
        <taxon>Sordariomycetes</taxon>
        <taxon>Hypocreomycetidae</taxon>
        <taxon>Hypocreales</taxon>
        <taxon>Ophiocordycipitaceae</taxon>
        <taxon>Purpureocillium</taxon>
    </lineage>
</organism>
<dbReference type="Proteomes" id="UP000078240">
    <property type="component" value="Unassembled WGS sequence"/>
</dbReference>
<name>A0A179GQE4_PURLI</name>
<reference evidence="2 3" key="1">
    <citation type="submission" date="2016-01" db="EMBL/GenBank/DDBJ databases">
        <title>Biosynthesis of antibiotic leucinostatins and their inhibition on Phytophthora in bio-control Purpureocillium lilacinum.</title>
        <authorList>
            <person name="Wang G."/>
            <person name="Liu Z."/>
            <person name="Lin R."/>
            <person name="Li E."/>
            <person name="Mao Z."/>
            <person name="Ling J."/>
            <person name="Yin W."/>
            <person name="Xie B."/>
        </authorList>
    </citation>
    <scope>NUCLEOTIDE SEQUENCE [LARGE SCALE GENOMIC DNA]</scope>
    <source>
        <strain evidence="2">PLBJ-1</strain>
    </source>
</reference>
<gene>
    <name evidence="2" type="ORF">VFPBJ_05689</name>
</gene>
<dbReference type="EMBL" id="LSBH01000004">
    <property type="protein sequence ID" value="OAQ80104.1"/>
    <property type="molecule type" value="Genomic_DNA"/>
</dbReference>
<feature type="compositionally biased region" description="Polar residues" evidence="1">
    <location>
        <begin position="1"/>
        <end position="14"/>
    </location>
</feature>
<evidence type="ECO:0000313" key="2">
    <source>
        <dbReference type="EMBL" id="OAQ80104.1"/>
    </source>
</evidence>
<dbReference type="AlphaFoldDB" id="A0A179GQE4"/>